<keyword evidence="7 14" id="KW-0791">Threonine biosynthesis</keyword>
<comment type="caution">
    <text evidence="18">The sequence shown here is derived from an EMBL/GenBank/DDBJ whole genome shotgun (WGS) entry which is preliminary data.</text>
</comment>
<dbReference type="Gene3D" id="3.40.50.720">
    <property type="entry name" value="NAD(P)-binding Rossmann-like Domain"/>
    <property type="match status" value="1"/>
</dbReference>
<organism evidence="18 19">
    <name type="scientific">Clostridium fessum</name>
    <dbReference type="NCBI Taxonomy" id="2126740"/>
    <lineage>
        <taxon>Bacteria</taxon>
        <taxon>Bacillati</taxon>
        <taxon>Bacillota</taxon>
        <taxon>Clostridia</taxon>
        <taxon>Eubacteriales</taxon>
        <taxon>Clostridiaceae</taxon>
        <taxon>Clostridium</taxon>
    </lineage>
</organism>
<dbReference type="PANTHER" id="PTHR43331">
    <property type="entry name" value="HOMOSERINE DEHYDROGENASE"/>
    <property type="match status" value="1"/>
</dbReference>
<dbReference type="InterPro" id="IPR019811">
    <property type="entry name" value="HDH_CS"/>
</dbReference>
<evidence type="ECO:0000256" key="6">
    <source>
        <dbReference type="ARBA" id="ARBA00022605"/>
    </source>
</evidence>
<keyword evidence="13 14" id="KW-0521">NADP</keyword>
<dbReference type="Pfam" id="PF03447">
    <property type="entry name" value="NAD_binding_3"/>
    <property type="match status" value="1"/>
</dbReference>
<evidence type="ECO:0000259" key="16">
    <source>
        <dbReference type="Pfam" id="PF00742"/>
    </source>
</evidence>
<dbReference type="AlphaFoldDB" id="A0A2T3FME8"/>
<dbReference type="PANTHER" id="PTHR43331:SF1">
    <property type="entry name" value="HOMOSERINE DEHYDROGENASE"/>
    <property type="match status" value="1"/>
</dbReference>
<dbReference type="InterPro" id="IPR001342">
    <property type="entry name" value="HDH_cat"/>
</dbReference>
<dbReference type="SUPFAM" id="SSF55347">
    <property type="entry name" value="Glyceraldehyde-3-phosphate dehydrogenase-like, C-terminal domain"/>
    <property type="match status" value="1"/>
</dbReference>
<accession>A0A2T3FME8</accession>
<evidence type="ECO:0000256" key="1">
    <source>
        <dbReference type="ARBA" id="ARBA00005056"/>
    </source>
</evidence>
<evidence type="ECO:0000259" key="17">
    <source>
        <dbReference type="Pfam" id="PF03447"/>
    </source>
</evidence>
<dbReference type="EMBL" id="PYLO01000004">
    <property type="protein sequence ID" value="PST36459.1"/>
    <property type="molecule type" value="Genomic_DNA"/>
</dbReference>
<dbReference type="RefSeq" id="WP_107001374.1">
    <property type="nucleotide sequence ID" value="NZ_DBFCBK010000015.1"/>
</dbReference>
<evidence type="ECO:0000256" key="14">
    <source>
        <dbReference type="RuleBase" id="RU000579"/>
    </source>
</evidence>
<dbReference type="InterPro" id="IPR036291">
    <property type="entry name" value="NAD(P)-bd_dom_sf"/>
</dbReference>
<dbReference type="Gene3D" id="3.30.70.260">
    <property type="match status" value="1"/>
</dbReference>
<keyword evidence="6 14" id="KW-0028">Amino-acid biosynthesis</keyword>
<keyword evidence="10 14" id="KW-0486">Methionine biosynthesis</keyword>
<evidence type="ECO:0000256" key="2">
    <source>
        <dbReference type="ARBA" id="ARBA00005062"/>
    </source>
</evidence>
<evidence type="ECO:0000256" key="13">
    <source>
        <dbReference type="PIRSR" id="PIRSR000098-2"/>
    </source>
</evidence>
<evidence type="ECO:0000256" key="4">
    <source>
        <dbReference type="ARBA" id="ARBA00013213"/>
    </source>
</evidence>
<dbReference type="Proteomes" id="UP000241048">
    <property type="component" value="Unassembled WGS sequence"/>
</dbReference>
<dbReference type="PIRSF" id="PIRSF000098">
    <property type="entry name" value="Homoser_dehydrog"/>
    <property type="match status" value="1"/>
</dbReference>
<comment type="similarity">
    <text evidence="3 15">Belongs to the homoserine dehydrogenase family.</text>
</comment>
<dbReference type="Gene3D" id="3.30.360.10">
    <property type="entry name" value="Dihydrodipicolinate Reductase, domain 2"/>
    <property type="match status" value="1"/>
</dbReference>
<evidence type="ECO:0000313" key="19">
    <source>
        <dbReference type="Proteomes" id="UP000241048"/>
    </source>
</evidence>
<evidence type="ECO:0000256" key="11">
    <source>
        <dbReference type="ARBA" id="ARBA00048841"/>
    </source>
</evidence>
<dbReference type="GO" id="GO:0050661">
    <property type="term" value="F:NADP binding"/>
    <property type="evidence" value="ECO:0007669"/>
    <property type="project" value="InterPro"/>
</dbReference>
<dbReference type="UniPathway" id="UPA00051">
    <property type="reaction ID" value="UER00465"/>
</dbReference>
<dbReference type="GO" id="GO:0004412">
    <property type="term" value="F:homoserine dehydrogenase activity"/>
    <property type="evidence" value="ECO:0007669"/>
    <property type="project" value="UniProtKB-EC"/>
</dbReference>
<comment type="pathway">
    <text evidence="2 14">Amino-acid biosynthesis; L-methionine biosynthesis via de novo pathway; L-homoserine from L-aspartate: step 3/3.</text>
</comment>
<evidence type="ECO:0000256" key="8">
    <source>
        <dbReference type="ARBA" id="ARBA00023002"/>
    </source>
</evidence>
<feature type="binding site" evidence="13">
    <location>
        <position position="185"/>
    </location>
    <ligand>
        <name>L-homoserine</name>
        <dbReference type="ChEBI" id="CHEBI:57476"/>
    </ligand>
</feature>
<evidence type="ECO:0000256" key="12">
    <source>
        <dbReference type="PIRSR" id="PIRSR000098-1"/>
    </source>
</evidence>
<evidence type="ECO:0000256" key="10">
    <source>
        <dbReference type="ARBA" id="ARBA00023167"/>
    </source>
</evidence>
<dbReference type="InterPro" id="IPR005106">
    <property type="entry name" value="Asp/hSer_DH_NAD-bd"/>
</dbReference>
<evidence type="ECO:0000256" key="5">
    <source>
        <dbReference type="ARBA" id="ARBA00013376"/>
    </source>
</evidence>
<evidence type="ECO:0000256" key="15">
    <source>
        <dbReference type="RuleBase" id="RU004171"/>
    </source>
</evidence>
<comment type="catalytic activity">
    <reaction evidence="11">
        <text>L-homoserine + NADP(+) = L-aspartate 4-semialdehyde + NADPH + H(+)</text>
        <dbReference type="Rhea" id="RHEA:15761"/>
        <dbReference type="ChEBI" id="CHEBI:15378"/>
        <dbReference type="ChEBI" id="CHEBI:57476"/>
        <dbReference type="ChEBI" id="CHEBI:57783"/>
        <dbReference type="ChEBI" id="CHEBI:58349"/>
        <dbReference type="ChEBI" id="CHEBI:537519"/>
        <dbReference type="EC" id="1.1.1.3"/>
    </reaction>
    <physiologicalReaction direction="right-to-left" evidence="11">
        <dbReference type="Rhea" id="RHEA:15763"/>
    </physiologicalReaction>
</comment>
<protein>
    <recommendedName>
        <fullName evidence="5 14">Homoserine dehydrogenase</fullName>
        <ecNumber evidence="4 14">1.1.1.3</ecNumber>
    </recommendedName>
</protein>
<evidence type="ECO:0000256" key="3">
    <source>
        <dbReference type="ARBA" id="ARBA00006753"/>
    </source>
</evidence>
<dbReference type="Pfam" id="PF00742">
    <property type="entry name" value="Homoserine_dh"/>
    <property type="match status" value="1"/>
</dbReference>
<feature type="domain" description="Homoserine dehydrogenase catalytic" evidence="16">
    <location>
        <begin position="132"/>
        <end position="310"/>
    </location>
</feature>
<dbReference type="GO" id="GO:0009086">
    <property type="term" value="P:methionine biosynthetic process"/>
    <property type="evidence" value="ECO:0007669"/>
    <property type="project" value="UniProtKB-KW"/>
</dbReference>
<sequence>MIQVAVMGYGTIGSGVVEVLETNKDKITEKTGKEIAVKYILDLREFPGDPHEAQIVHDFEIIEKDEDVEIVVEAMGGVNPAYKFAKACLLAGKHVVTSNKALVAAHGTELLAIAREKNLNFLFEASVGGGIPLLRPLTQSLAGEKIEEISGILNGTTNYILTKMAREGQTFEEALKKAQELGYAERNPEADVEGYDTCRKITILTSLATGKEVNYEDVPTEGITKITDTDFKYAAKLGTSIKLFGTSRMEGNKASVYVCPMMIGTDHPLFAVNDVYNAVMVRGNTLGTVMFYGSGAGKLPTASAVVSDIVEIAGHMEDNIPTGWTDEKQPVAPMGEVTFSYFLRLAGKSADKLADVRAAFGEAETIELPEMDEFAVITGEMTEARFRKLAAAFEEDIRQTIRYTK</sequence>
<dbReference type="PROSITE" id="PS01042">
    <property type="entry name" value="HOMOSER_DHGENASE"/>
    <property type="match status" value="1"/>
</dbReference>
<evidence type="ECO:0000256" key="9">
    <source>
        <dbReference type="ARBA" id="ARBA00023053"/>
    </source>
</evidence>
<name>A0A2T3FME8_9CLOT</name>
<reference evidence="18 19" key="1">
    <citation type="submission" date="2018-03" db="EMBL/GenBank/DDBJ databases">
        <title>Lachnoclostridium SNUG30386 gen.nov., sp.nov., isolated from human faeces.</title>
        <authorList>
            <person name="Seo B."/>
            <person name="Jeon K."/>
            <person name="Ko G."/>
        </authorList>
    </citation>
    <scope>NUCLEOTIDE SEQUENCE [LARGE SCALE GENOMIC DNA]</scope>
    <source>
        <strain evidence="18 19">SNUG30386</strain>
    </source>
</reference>
<dbReference type="FunFam" id="3.30.360.10:FF:000005">
    <property type="entry name" value="Homoserine dehydrogenase"/>
    <property type="match status" value="1"/>
</dbReference>
<keyword evidence="19" id="KW-1185">Reference proteome</keyword>
<dbReference type="GO" id="GO:0009088">
    <property type="term" value="P:threonine biosynthetic process"/>
    <property type="evidence" value="ECO:0007669"/>
    <property type="project" value="UniProtKB-UniPathway"/>
</dbReference>
<feature type="binding site" evidence="13">
    <location>
        <position position="100"/>
    </location>
    <ligand>
        <name>NADPH</name>
        <dbReference type="ChEBI" id="CHEBI:57783"/>
    </ligand>
</feature>
<dbReference type="UniPathway" id="UPA00050">
    <property type="reaction ID" value="UER00063"/>
</dbReference>
<dbReference type="SUPFAM" id="SSF51735">
    <property type="entry name" value="NAD(P)-binding Rossmann-fold domains"/>
    <property type="match status" value="1"/>
</dbReference>
<dbReference type="EC" id="1.1.1.3" evidence="4 14"/>
<dbReference type="InterPro" id="IPR016204">
    <property type="entry name" value="HDH"/>
</dbReference>
<feature type="binding site" evidence="13">
    <location>
        <begin position="7"/>
        <end position="14"/>
    </location>
    <ligand>
        <name>NADP(+)</name>
        <dbReference type="ChEBI" id="CHEBI:58349"/>
    </ligand>
</feature>
<feature type="domain" description="Aspartate/homoserine dehydrogenase NAD-binding" evidence="17">
    <location>
        <begin position="8"/>
        <end position="124"/>
    </location>
</feature>
<gene>
    <name evidence="18" type="ORF">C7U56_11740</name>
</gene>
<feature type="active site" description="Proton donor" evidence="12">
    <location>
        <position position="200"/>
    </location>
</feature>
<dbReference type="NCBIfam" id="NF004976">
    <property type="entry name" value="PRK06349.1"/>
    <property type="match status" value="1"/>
</dbReference>
<evidence type="ECO:0000256" key="7">
    <source>
        <dbReference type="ARBA" id="ARBA00022697"/>
    </source>
</evidence>
<evidence type="ECO:0000313" key="18">
    <source>
        <dbReference type="EMBL" id="PST36459.1"/>
    </source>
</evidence>
<keyword evidence="9" id="KW-0915">Sodium</keyword>
<proteinExistence type="inferred from homology"/>
<comment type="pathway">
    <text evidence="1 14">Amino-acid biosynthesis; L-threonine biosynthesis; L-threonine from L-aspartate: step 3/5.</text>
</comment>
<keyword evidence="8 14" id="KW-0560">Oxidoreductase</keyword>